<evidence type="ECO:0000256" key="5">
    <source>
        <dbReference type="ARBA" id="ARBA00022840"/>
    </source>
</evidence>
<accession>A0A6U6CRE0</accession>
<dbReference type="NCBIfam" id="TIGR00464">
    <property type="entry name" value="gltX_bact"/>
    <property type="match status" value="1"/>
</dbReference>
<dbReference type="PANTHER" id="PTHR43311:SF2">
    <property type="entry name" value="GLUTAMATE--TRNA LIGASE, MITOCHONDRIAL-RELATED"/>
    <property type="match status" value="1"/>
</dbReference>
<dbReference type="InterPro" id="IPR014729">
    <property type="entry name" value="Rossmann-like_a/b/a_fold"/>
</dbReference>
<dbReference type="EC" id="6.1.1.17" evidence="2"/>
<evidence type="ECO:0000256" key="7">
    <source>
        <dbReference type="ARBA" id="ARBA00023146"/>
    </source>
</evidence>
<protein>
    <recommendedName>
        <fullName evidence="2">glutamate--tRNA ligase</fullName>
        <ecNumber evidence="2">6.1.1.17</ecNumber>
    </recommendedName>
    <alternativeName>
        <fullName evidence="8">Glutamyl-tRNA synthetase</fullName>
    </alternativeName>
</protein>
<evidence type="ECO:0000313" key="12">
    <source>
        <dbReference type="EMBL" id="CAE2331478.1"/>
    </source>
</evidence>
<dbReference type="Gene3D" id="1.10.10.350">
    <property type="match status" value="1"/>
</dbReference>
<evidence type="ECO:0000313" key="13">
    <source>
        <dbReference type="EMBL" id="CAE2331488.1"/>
    </source>
</evidence>
<dbReference type="GO" id="GO:0004818">
    <property type="term" value="F:glutamate-tRNA ligase activity"/>
    <property type="evidence" value="ECO:0007669"/>
    <property type="project" value="UniProtKB-EC"/>
</dbReference>
<dbReference type="SUPFAM" id="SSF52374">
    <property type="entry name" value="Nucleotidylyl transferase"/>
    <property type="match status" value="1"/>
</dbReference>
<feature type="domain" description="Glutamyl/glutaminyl-tRNA synthetase class Ib catalytic" evidence="10">
    <location>
        <begin position="3"/>
        <end position="313"/>
    </location>
</feature>
<dbReference type="PRINTS" id="PR00987">
    <property type="entry name" value="TRNASYNTHGLU"/>
</dbReference>
<reference evidence="12" key="1">
    <citation type="submission" date="2021-01" db="EMBL/GenBank/DDBJ databases">
        <authorList>
            <person name="Corre E."/>
            <person name="Pelletier E."/>
            <person name="Niang G."/>
            <person name="Scheremetjew M."/>
            <person name="Finn R."/>
            <person name="Kale V."/>
            <person name="Holt S."/>
            <person name="Cochrane G."/>
            <person name="Meng A."/>
            <person name="Brown T."/>
            <person name="Cohen L."/>
        </authorList>
    </citation>
    <scope>NUCLEOTIDE SEQUENCE</scope>
    <source>
        <strain evidence="12">CCMP 2712</strain>
    </source>
</reference>
<dbReference type="InterPro" id="IPR020751">
    <property type="entry name" value="aa-tRNA-synth_I_codon-bd_sub2"/>
</dbReference>
<dbReference type="PANTHER" id="PTHR43311">
    <property type="entry name" value="GLUTAMATE--TRNA LIGASE"/>
    <property type="match status" value="1"/>
</dbReference>
<keyword evidence="7 9" id="KW-0030">Aminoacyl-tRNA synthetase</keyword>
<dbReference type="GO" id="GO:0005739">
    <property type="term" value="C:mitochondrion"/>
    <property type="evidence" value="ECO:0007669"/>
    <property type="project" value="TreeGrafter"/>
</dbReference>
<dbReference type="GO" id="GO:0006424">
    <property type="term" value="P:glutamyl-tRNA aminoacylation"/>
    <property type="evidence" value="ECO:0007669"/>
    <property type="project" value="InterPro"/>
</dbReference>
<dbReference type="InterPro" id="IPR033910">
    <property type="entry name" value="GluRS_core"/>
</dbReference>
<evidence type="ECO:0000256" key="2">
    <source>
        <dbReference type="ARBA" id="ARBA00012835"/>
    </source>
</evidence>
<evidence type="ECO:0000256" key="1">
    <source>
        <dbReference type="ARBA" id="ARBA00007894"/>
    </source>
</evidence>
<evidence type="ECO:0000256" key="8">
    <source>
        <dbReference type="ARBA" id="ARBA00030865"/>
    </source>
</evidence>
<dbReference type="InterPro" id="IPR020058">
    <property type="entry name" value="Glu/Gln-tRNA-synth_Ib_cat-dom"/>
</dbReference>
<evidence type="ECO:0000256" key="4">
    <source>
        <dbReference type="ARBA" id="ARBA00022741"/>
    </source>
</evidence>
<dbReference type="InterPro" id="IPR000924">
    <property type="entry name" value="Glu/Gln-tRNA-synth"/>
</dbReference>
<dbReference type="Gene3D" id="3.40.50.620">
    <property type="entry name" value="HUPs"/>
    <property type="match status" value="1"/>
</dbReference>
<keyword evidence="6 9" id="KW-0648">Protein biosynthesis</keyword>
<keyword evidence="3 9" id="KW-0436">Ligase</keyword>
<dbReference type="InterPro" id="IPR001412">
    <property type="entry name" value="aa-tRNA-synth_I_CS"/>
</dbReference>
<dbReference type="GO" id="GO:0000049">
    <property type="term" value="F:tRNA binding"/>
    <property type="evidence" value="ECO:0007669"/>
    <property type="project" value="InterPro"/>
</dbReference>
<dbReference type="EMBL" id="HBKN01042806">
    <property type="protein sequence ID" value="CAE2331488.1"/>
    <property type="molecule type" value="Transcribed_RNA"/>
</dbReference>
<dbReference type="InterPro" id="IPR004527">
    <property type="entry name" value="Glu-tRNA-ligase_bac/mito"/>
</dbReference>
<name>A0A6U6CRE0_GUITH</name>
<dbReference type="PROSITE" id="PS00178">
    <property type="entry name" value="AA_TRNA_LIGASE_I"/>
    <property type="match status" value="1"/>
</dbReference>
<dbReference type="GO" id="GO:0008270">
    <property type="term" value="F:zinc ion binding"/>
    <property type="evidence" value="ECO:0007669"/>
    <property type="project" value="InterPro"/>
</dbReference>
<keyword evidence="4 9" id="KW-0547">Nucleotide-binding</keyword>
<dbReference type="Pfam" id="PF19269">
    <property type="entry name" value="Anticodon_2"/>
    <property type="match status" value="1"/>
</dbReference>
<gene>
    <name evidence="12" type="ORF">GTHE00462_LOCUS33495</name>
    <name evidence="13" type="ORF">GTHE00462_LOCUS33499</name>
</gene>
<dbReference type="EMBL" id="HBKN01042802">
    <property type="protein sequence ID" value="CAE2331478.1"/>
    <property type="molecule type" value="Transcribed_RNA"/>
</dbReference>
<dbReference type="CDD" id="cd00808">
    <property type="entry name" value="GluRS_core"/>
    <property type="match status" value="1"/>
</dbReference>
<dbReference type="AlphaFoldDB" id="A0A6U6CRE0"/>
<organism evidence="12">
    <name type="scientific">Guillardia theta</name>
    <name type="common">Cryptophyte</name>
    <name type="synonym">Cryptomonas phi</name>
    <dbReference type="NCBI Taxonomy" id="55529"/>
    <lineage>
        <taxon>Eukaryota</taxon>
        <taxon>Cryptophyceae</taxon>
        <taxon>Pyrenomonadales</taxon>
        <taxon>Geminigeraceae</taxon>
        <taxon>Guillardia</taxon>
    </lineage>
</organism>
<evidence type="ECO:0000256" key="6">
    <source>
        <dbReference type="ARBA" id="ARBA00022917"/>
    </source>
</evidence>
<dbReference type="SUPFAM" id="SSF48163">
    <property type="entry name" value="An anticodon-binding domain of class I aminoacyl-tRNA synthetases"/>
    <property type="match status" value="1"/>
</dbReference>
<evidence type="ECO:0000256" key="9">
    <source>
        <dbReference type="RuleBase" id="RU363037"/>
    </source>
</evidence>
<dbReference type="InterPro" id="IPR008925">
    <property type="entry name" value="aa_tRNA-synth_I_cd-bd_sf"/>
</dbReference>
<feature type="domain" description="Aminoacyl-tRNA synthetase class I anticodon-binding" evidence="11">
    <location>
        <begin position="356"/>
        <end position="492"/>
    </location>
</feature>
<sequence>MTVRVRFAPSPTGLLHLGGLRTALYNFLFARKHGGRFILRIEDTDTARTVPGSASLLLRMLQDAGIGPDEGYGVGGDHGPYVQSERKELYAAAAARLEQAGLAYRCSYDDAEVERYRKEEEARVGSFVFRRRAAEDLLGGAGRRGGGVIRLDAERALQQLGEAEVEDLVRGRVVIPNDKVDDAILVKSDGLPTYHLASVVDDQNMGISHVIRGEEWLSSAPKHILLHRALGHPPPPFAHLPLLLNPDGGKLSKRHEHGTVESFVRQGFEMKAILSYTASMGFTPSKEIMTVKELIEEFDLSKVHKHGTRVDIGKFSSIQTSVLRGMCQDSEGRRGLWLELGPRLRELVKVSGQPILADRVEDDKYFEEVVKTVVERVERRSEILSQFLYFWTDPDPEALASHTAAEAREQVIAHLENFEQELQKQAERREGGGLDVLIEEARKAAKAAGAKAMSKGAMMKFVRLALTGKDGGPSLTDIFALLGPPVSLRRVSSSLKFLRAPAAPSS</sequence>
<comment type="similarity">
    <text evidence="1">Belongs to the class-I aminoacyl-tRNA synthetase family. Glutamate--tRNA ligase type 1 subfamily.</text>
</comment>
<evidence type="ECO:0000259" key="11">
    <source>
        <dbReference type="Pfam" id="PF19269"/>
    </source>
</evidence>
<proteinExistence type="inferred from homology"/>
<dbReference type="InterPro" id="IPR045462">
    <property type="entry name" value="aa-tRNA-synth_I_cd-bd"/>
</dbReference>
<dbReference type="Pfam" id="PF00749">
    <property type="entry name" value="tRNA-synt_1c"/>
    <property type="match status" value="1"/>
</dbReference>
<evidence type="ECO:0000259" key="10">
    <source>
        <dbReference type="Pfam" id="PF00749"/>
    </source>
</evidence>
<dbReference type="GO" id="GO:0005524">
    <property type="term" value="F:ATP binding"/>
    <property type="evidence" value="ECO:0007669"/>
    <property type="project" value="UniProtKB-KW"/>
</dbReference>
<dbReference type="HAMAP" id="MF_00022">
    <property type="entry name" value="Glu_tRNA_synth_type1"/>
    <property type="match status" value="1"/>
</dbReference>
<keyword evidence="5 9" id="KW-0067">ATP-binding</keyword>
<dbReference type="InterPro" id="IPR049940">
    <property type="entry name" value="GluQ/Sye"/>
</dbReference>
<evidence type="ECO:0000256" key="3">
    <source>
        <dbReference type="ARBA" id="ARBA00022598"/>
    </source>
</evidence>